<accession>A0ABR7NMI8</accession>
<dbReference type="CDD" id="cd10227">
    <property type="entry name" value="ASKHA_NBD_ParM-like"/>
    <property type="match status" value="1"/>
</dbReference>
<dbReference type="InterPro" id="IPR040607">
    <property type="entry name" value="ALP_N"/>
</dbReference>
<feature type="domain" description="Actin-like protein N-terminal" evidence="1">
    <location>
        <begin position="11"/>
        <end position="146"/>
    </location>
</feature>
<dbReference type="Gene3D" id="3.30.420.40">
    <property type="match status" value="2"/>
</dbReference>
<organism evidence="3 4">
    <name type="scientific">Yanshouia hominis</name>
    <dbReference type="NCBI Taxonomy" id="2763673"/>
    <lineage>
        <taxon>Bacteria</taxon>
        <taxon>Bacillati</taxon>
        <taxon>Bacillota</taxon>
        <taxon>Clostridia</taxon>
        <taxon>Eubacteriales</taxon>
        <taxon>Oscillospiraceae</taxon>
        <taxon>Yanshouia</taxon>
    </lineage>
</organism>
<dbReference type="InterPro" id="IPR043129">
    <property type="entry name" value="ATPase_NBD"/>
</dbReference>
<keyword evidence="4" id="KW-1185">Reference proteome</keyword>
<dbReference type="Pfam" id="PF21522">
    <property type="entry name" value="MreB-like_C"/>
    <property type="match status" value="1"/>
</dbReference>
<protein>
    <submittedName>
        <fullName evidence="3">ParM/StbA family protein</fullName>
    </submittedName>
</protein>
<dbReference type="EMBL" id="JACRTB010000039">
    <property type="protein sequence ID" value="MBC8577626.1"/>
    <property type="molecule type" value="Genomic_DNA"/>
</dbReference>
<evidence type="ECO:0000313" key="3">
    <source>
        <dbReference type="EMBL" id="MBC8577626.1"/>
    </source>
</evidence>
<name>A0ABR7NMI8_9FIRM</name>
<evidence type="ECO:0000259" key="1">
    <source>
        <dbReference type="Pfam" id="PF17989"/>
    </source>
</evidence>
<feature type="domain" description="Actin homologue MreB-like C-terminal" evidence="2">
    <location>
        <begin position="182"/>
        <end position="295"/>
    </location>
</feature>
<proteinExistence type="predicted"/>
<dbReference type="RefSeq" id="WP_262401013.1">
    <property type="nucleotide sequence ID" value="NZ_JACRTB010000039.1"/>
</dbReference>
<comment type="caution">
    <text evidence="3">The sequence shown here is derived from an EMBL/GenBank/DDBJ whole genome shotgun (WGS) entry which is preliminary data.</text>
</comment>
<sequence>MIRHNGKMILGVDLGNYNIKTEHLCFPSAYVELAGDGNNYSHTLRYNGRYYALGGKRVAQRDDKASMNDDFLILTQFAVARELHANGLGPGSYEIYLATALPPAYMNNKAMRTGLKQFFRRQMEFLYNGQRYRVNIVRVYVCPQGVSALYANVQTERMDGQGLEIACRSPMAALAKEGMAVLVDIGGGTVDPVVLQYGVPQPFEDEHPAKGIIWTYNSIRRDIKAKTGADVPEEAVNLYLNGENIRMDETSAGIIREHIDHYANRLLMELREKGLPFSTAYTLVQGGGAKFVRDAWKQFASFAVLDFLPEIRATAMGCEVIAQRMMLREEQKPEGRVS</sequence>
<dbReference type="SUPFAM" id="SSF53067">
    <property type="entry name" value="Actin-like ATPase domain"/>
    <property type="match status" value="2"/>
</dbReference>
<dbReference type="Pfam" id="PF17989">
    <property type="entry name" value="ALP_N"/>
    <property type="match status" value="1"/>
</dbReference>
<evidence type="ECO:0000259" key="2">
    <source>
        <dbReference type="Pfam" id="PF21522"/>
    </source>
</evidence>
<dbReference type="Proteomes" id="UP000658131">
    <property type="component" value="Unassembled WGS sequence"/>
</dbReference>
<reference evidence="3 4" key="1">
    <citation type="submission" date="2020-08" db="EMBL/GenBank/DDBJ databases">
        <title>Genome public.</title>
        <authorList>
            <person name="Liu C."/>
            <person name="Sun Q."/>
        </authorList>
    </citation>
    <scope>NUCLEOTIDE SEQUENCE [LARGE SCALE GENOMIC DNA]</scope>
    <source>
        <strain evidence="3 4">BX1</strain>
    </source>
</reference>
<gene>
    <name evidence="3" type="ORF">H8717_14595</name>
</gene>
<evidence type="ECO:0000313" key="4">
    <source>
        <dbReference type="Proteomes" id="UP000658131"/>
    </source>
</evidence>
<dbReference type="InterPro" id="IPR049067">
    <property type="entry name" value="MreB-like_C"/>
</dbReference>